<evidence type="ECO:0000256" key="4">
    <source>
        <dbReference type="ARBA" id="ARBA00022989"/>
    </source>
</evidence>
<keyword evidence="3 7" id="KW-0812">Transmembrane</keyword>
<geneLocation type="plastid" evidence="8"/>
<dbReference type="AlphaFoldDB" id="A0A9Y1MX14"/>
<keyword evidence="6 7" id="KW-0604">Photosystem II</keyword>
<comment type="subunit">
    <text evidence="7">PSII is composed of 1 copy each of membrane proteins PsbA, PsbB, PsbC, PsbD, PsbE, PsbF, PsbH, PsbI, PsbJ, PsbK, PsbL, PsbM, PsbT, PsbX, PsbY, PsbZ, Psb30/Ycf12, peripheral proteins of the oxygen-evolving complex and a large number of cofactors. It forms dimeric complexes.</text>
</comment>
<reference evidence="8" key="1">
    <citation type="journal article" date="2023" name="J. Phycol.">
        <title>Revised classification of the Cyanidiophyceae based on plastid genome data with descriptions of the Cavernulicolales ord. nov. and Galdieriales ord. nov. (Rhodophyta).</title>
        <authorList>
            <person name="Park S.I."/>
            <person name="Cho C.H."/>
            <person name="Ciniglia C."/>
            <person name="Huang T.Y."/>
            <person name="Liu S.L."/>
            <person name="Bustamante D.E."/>
            <person name="Calderon M.S."/>
            <person name="Mansilla A."/>
            <person name="McDermott T."/>
            <person name="Andersen R.A."/>
            <person name="Yoon H.S."/>
        </authorList>
    </citation>
    <scope>NUCLEOTIDE SEQUENCE</scope>
</reference>
<dbReference type="NCBIfam" id="NF010239">
    <property type="entry name" value="PRK13686.1"/>
    <property type="match status" value="1"/>
</dbReference>
<evidence type="ECO:0000256" key="1">
    <source>
        <dbReference type="ARBA" id="ARBA00004167"/>
    </source>
</evidence>
<keyword evidence="4 7" id="KW-1133">Transmembrane helix</keyword>
<gene>
    <name evidence="7 8" type="primary">ycf12</name>
    <name evidence="7" type="synonym">psb30</name>
    <name evidence="8" type="ORF">GRSY_094</name>
</gene>
<sequence>MINWQVIGQLMALGLILASGPAVIILLSIRRNSLL</sequence>
<evidence type="ECO:0000256" key="5">
    <source>
        <dbReference type="ARBA" id="ARBA00023136"/>
    </source>
</evidence>
<organism evidence="8">
    <name type="scientific">Gronococcus sybilensis</name>
    <dbReference type="NCBI Taxonomy" id="3028029"/>
    <lineage>
        <taxon>Eukaryota</taxon>
        <taxon>Rhodophyta</taxon>
        <taxon>Bangiophyceae</taxon>
        <taxon>Cavernulicolales</taxon>
        <taxon>Cavernulicolaceae</taxon>
        <taxon>Gronococcus</taxon>
    </lineage>
</organism>
<name>A0A9Y1MX14_9RHOD</name>
<evidence type="ECO:0000313" key="8">
    <source>
        <dbReference type="EMBL" id="WDA99099.1"/>
    </source>
</evidence>
<protein>
    <recommendedName>
        <fullName evidence="7">Photosystem II reaction center protein Psb30</fullName>
    </recommendedName>
    <alternativeName>
        <fullName evidence="7">Photosystem II reaction center protein Ycf12</fullName>
    </alternativeName>
</protein>
<keyword evidence="2 7" id="KW-0602">Photosynthesis</keyword>
<evidence type="ECO:0000256" key="6">
    <source>
        <dbReference type="ARBA" id="ARBA00023276"/>
    </source>
</evidence>
<dbReference type="GO" id="GO:0042651">
    <property type="term" value="C:thylakoid membrane"/>
    <property type="evidence" value="ECO:0007669"/>
    <property type="project" value="UniProtKB-UniRule"/>
</dbReference>
<accession>A0A9Y1MX14</accession>
<dbReference type="EMBL" id="OP616812">
    <property type="protein sequence ID" value="WDA99099.1"/>
    <property type="molecule type" value="Genomic_DNA"/>
</dbReference>
<keyword evidence="7" id="KW-0793">Thylakoid</keyword>
<dbReference type="HAMAP" id="MF_01329">
    <property type="entry name" value="PSII_Psb30_Ycf12"/>
    <property type="match status" value="1"/>
</dbReference>
<proteinExistence type="inferred from homology"/>
<evidence type="ECO:0000256" key="7">
    <source>
        <dbReference type="HAMAP-Rule" id="MF_01329"/>
    </source>
</evidence>
<comment type="similarity">
    <text evidence="7">Belongs to the Psb30/Ycf12 family.</text>
</comment>
<keyword evidence="5 7" id="KW-0472">Membrane</keyword>
<evidence type="ECO:0000256" key="3">
    <source>
        <dbReference type="ARBA" id="ARBA00022692"/>
    </source>
</evidence>
<comment type="subcellular location">
    <subcellularLocation>
        <location evidence="7">Cellular thylakoid membrane</location>
        <topology evidence="7">Single-pass membrane protein</topology>
    </subcellularLocation>
    <subcellularLocation>
        <location evidence="1">Membrane</location>
        <topology evidence="1">Single-pass membrane protein</topology>
    </subcellularLocation>
</comment>
<keyword evidence="8" id="KW-0934">Plastid</keyword>
<evidence type="ECO:0000256" key="2">
    <source>
        <dbReference type="ARBA" id="ARBA00022531"/>
    </source>
</evidence>
<comment type="function">
    <text evidence="7">A core subunit of photosystem II (PSII), probably helps stabilize the reaction center.</text>
</comment>
<dbReference type="GO" id="GO:0009523">
    <property type="term" value="C:photosystem II"/>
    <property type="evidence" value="ECO:0007669"/>
    <property type="project" value="UniProtKB-KW"/>
</dbReference>
<dbReference type="InterPro" id="IPR010284">
    <property type="entry name" value="PSII_Ycf12_core-subunit"/>
</dbReference>
<feature type="transmembrane region" description="Helical" evidence="7">
    <location>
        <begin position="6"/>
        <end position="29"/>
    </location>
</feature>
<dbReference type="GO" id="GO:0015979">
    <property type="term" value="P:photosynthesis"/>
    <property type="evidence" value="ECO:0007669"/>
    <property type="project" value="UniProtKB-KW"/>
</dbReference>
<dbReference type="Pfam" id="PF05969">
    <property type="entry name" value="PSII_Ycf12"/>
    <property type="match status" value="1"/>
</dbReference>